<dbReference type="HAMAP" id="MF_00206">
    <property type="entry name" value="Lipoyl_synth"/>
    <property type="match status" value="1"/>
</dbReference>
<dbReference type="EMBL" id="JBDXSU010000009">
    <property type="protein sequence ID" value="MFB5191181.1"/>
    <property type="molecule type" value="Genomic_DNA"/>
</dbReference>
<dbReference type="Pfam" id="PF04055">
    <property type="entry name" value="Radical_SAM"/>
    <property type="match status" value="1"/>
</dbReference>
<reference evidence="10 11" key="1">
    <citation type="journal article" date="2024" name="Int. J. Mol. Sci.">
        <title>Exploration of Alicyclobacillus spp. Genome in Search of Antibiotic Resistance.</title>
        <authorList>
            <person name="Bucka-Kolendo J."/>
            <person name="Kiousi D.E."/>
            <person name="Dekowska A."/>
            <person name="Mikolajczuk-Szczyrba A."/>
            <person name="Karadedos D.M."/>
            <person name="Michael P."/>
            <person name="Galanis A."/>
            <person name="Sokolowska B."/>
        </authorList>
    </citation>
    <scope>NUCLEOTIDE SEQUENCE [LARGE SCALE GENOMIC DNA]</scope>
    <source>
        <strain evidence="10 11">KKP 3000</strain>
    </source>
</reference>
<dbReference type="InterPro" id="IPR013785">
    <property type="entry name" value="Aldolase_TIM"/>
</dbReference>
<dbReference type="PIRSF" id="PIRSF005963">
    <property type="entry name" value="Lipoyl_synth"/>
    <property type="match status" value="1"/>
</dbReference>
<dbReference type="Proteomes" id="UP001579974">
    <property type="component" value="Unassembled WGS sequence"/>
</dbReference>
<keyword evidence="3 8" id="KW-0949">S-adenosyl-L-methionine</keyword>
<comment type="subcellular location">
    <subcellularLocation>
        <location evidence="8">Cytoplasm</location>
    </subcellularLocation>
</comment>
<feature type="binding site" evidence="8">
    <location>
        <position position="293"/>
    </location>
    <ligand>
        <name>[4Fe-4S] cluster</name>
        <dbReference type="ChEBI" id="CHEBI:49883"/>
        <label>1</label>
    </ligand>
</feature>
<feature type="domain" description="Radical SAM core" evidence="9">
    <location>
        <begin position="66"/>
        <end position="282"/>
    </location>
</feature>
<evidence type="ECO:0000313" key="11">
    <source>
        <dbReference type="Proteomes" id="UP001579974"/>
    </source>
</evidence>
<dbReference type="InterPro" id="IPR003698">
    <property type="entry name" value="Lipoyl_synth"/>
</dbReference>
<dbReference type="RefSeq" id="WP_275476633.1">
    <property type="nucleotide sequence ID" value="NZ_CP162940.1"/>
</dbReference>
<keyword evidence="11" id="KW-1185">Reference proteome</keyword>
<dbReference type="GO" id="GO:0016992">
    <property type="term" value="F:lipoate synthase activity"/>
    <property type="evidence" value="ECO:0007669"/>
    <property type="project" value="UniProtKB-EC"/>
</dbReference>
<gene>
    <name evidence="8 10" type="primary">lipA</name>
    <name evidence="10" type="ORF">KKP3000_004685</name>
</gene>
<comment type="similarity">
    <text evidence="8">Belongs to the radical SAM superfamily. Lipoyl synthase family.</text>
</comment>
<evidence type="ECO:0000256" key="2">
    <source>
        <dbReference type="ARBA" id="ARBA00022679"/>
    </source>
</evidence>
<evidence type="ECO:0000256" key="7">
    <source>
        <dbReference type="ARBA" id="ARBA00047326"/>
    </source>
</evidence>
<protein>
    <recommendedName>
        <fullName evidence="8">Lipoyl synthase</fullName>
        <ecNumber evidence="8">2.8.1.8</ecNumber>
    </recommendedName>
    <alternativeName>
        <fullName evidence="8">Lip-syn</fullName>
        <shortName evidence="8">LS</shortName>
    </alternativeName>
    <alternativeName>
        <fullName evidence="8">Lipoate synthase</fullName>
    </alternativeName>
    <alternativeName>
        <fullName evidence="8">Lipoic acid synthase</fullName>
    </alternativeName>
    <alternativeName>
        <fullName evidence="8">Sulfur insertion protein LipA</fullName>
    </alternativeName>
</protein>
<feature type="binding site" evidence="8">
    <location>
        <position position="80"/>
    </location>
    <ligand>
        <name>[4Fe-4S] cluster</name>
        <dbReference type="ChEBI" id="CHEBI:49883"/>
        <label>2</label>
        <note>4Fe-4S-S-AdoMet</note>
    </ligand>
</feature>
<comment type="cofactor">
    <cofactor evidence="8">
        <name>[4Fe-4S] cluster</name>
        <dbReference type="ChEBI" id="CHEBI:49883"/>
    </cofactor>
    <text evidence="8">Binds 2 [4Fe-4S] clusters per subunit. One cluster is coordinated with 3 cysteines and an exchangeable S-adenosyl-L-methionine.</text>
</comment>
<dbReference type="SFLD" id="SFLDF00271">
    <property type="entry name" value="lipoyl_synthase"/>
    <property type="match status" value="1"/>
</dbReference>
<dbReference type="NCBIfam" id="TIGR00510">
    <property type="entry name" value="lipA"/>
    <property type="match status" value="1"/>
</dbReference>
<evidence type="ECO:0000256" key="4">
    <source>
        <dbReference type="ARBA" id="ARBA00022723"/>
    </source>
</evidence>
<keyword evidence="6 8" id="KW-0411">Iron-sulfur</keyword>
<dbReference type="InterPro" id="IPR007197">
    <property type="entry name" value="rSAM"/>
</dbReference>
<dbReference type="InterPro" id="IPR006638">
    <property type="entry name" value="Elp3/MiaA/NifB-like_rSAM"/>
</dbReference>
<evidence type="ECO:0000256" key="1">
    <source>
        <dbReference type="ARBA" id="ARBA00022485"/>
    </source>
</evidence>
<feature type="binding site" evidence="8">
    <location>
        <position position="54"/>
    </location>
    <ligand>
        <name>[4Fe-4S] cluster</name>
        <dbReference type="ChEBI" id="CHEBI:49883"/>
        <label>1</label>
    </ligand>
</feature>
<keyword evidence="1 8" id="KW-0004">4Fe-4S</keyword>
<evidence type="ECO:0000259" key="9">
    <source>
        <dbReference type="PROSITE" id="PS51918"/>
    </source>
</evidence>
<accession>A0ABV5AFZ4</accession>
<dbReference type="PANTHER" id="PTHR10949:SF0">
    <property type="entry name" value="LIPOYL SYNTHASE, MITOCHONDRIAL"/>
    <property type="match status" value="1"/>
</dbReference>
<dbReference type="SFLD" id="SFLDS00029">
    <property type="entry name" value="Radical_SAM"/>
    <property type="match status" value="1"/>
</dbReference>
<evidence type="ECO:0000313" key="10">
    <source>
        <dbReference type="EMBL" id="MFB5191181.1"/>
    </source>
</evidence>
<dbReference type="NCBIfam" id="NF004019">
    <property type="entry name" value="PRK05481.1"/>
    <property type="match status" value="1"/>
</dbReference>
<comment type="caution">
    <text evidence="10">The sequence shown here is derived from an EMBL/GenBank/DDBJ whole genome shotgun (WGS) entry which is preliminary data.</text>
</comment>
<organism evidence="10 11">
    <name type="scientific">Alicyclobacillus fastidiosus</name>
    <dbReference type="NCBI Taxonomy" id="392011"/>
    <lineage>
        <taxon>Bacteria</taxon>
        <taxon>Bacillati</taxon>
        <taxon>Bacillota</taxon>
        <taxon>Bacilli</taxon>
        <taxon>Bacillales</taxon>
        <taxon>Alicyclobacillaceae</taxon>
        <taxon>Alicyclobacillus</taxon>
    </lineage>
</organism>
<dbReference type="CDD" id="cd01335">
    <property type="entry name" value="Radical_SAM"/>
    <property type="match status" value="1"/>
</dbReference>
<evidence type="ECO:0000256" key="8">
    <source>
        <dbReference type="HAMAP-Rule" id="MF_00206"/>
    </source>
</evidence>
<feature type="binding site" evidence="8">
    <location>
        <position position="87"/>
    </location>
    <ligand>
        <name>[4Fe-4S] cluster</name>
        <dbReference type="ChEBI" id="CHEBI:49883"/>
        <label>2</label>
        <note>4Fe-4S-S-AdoMet</note>
    </ligand>
</feature>
<dbReference type="Gene3D" id="3.20.20.70">
    <property type="entry name" value="Aldolase class I"/>
    <property type="match status" value="1"/>
</dbReference>
<dbReference type="InterPro" id="IPR058240">
    <property type="entry name" value="rSAM_sf"/>
</dbReference>
<comment type="catalytic activity">
    <reaction evidence="7 8">
        <text>[[Fe-S] cluster scaffold protein carrying a second [4Fe-4S](2+) cluster] + N(6)-octanoyl-L-lysyl-[protein] + 2 oxidized [2Fe-2S]-[ferredoxin] + 2 S-adenosyl-L-methionine + 4 H(+) = [[Fe-S] cluster scaffold protein] + N(6)-[(R)-dihydrolipoyl]-L-lysyl-[protein] + 4 Fe(3+) + 2 hydrogen sulfide + 2 5'-deoxyadenosine + 2 L-methionine + 2 reduced [2Fe-2S]-[ferredoxin]</text>
        <dbReference type="Rhea" id="RHEA:16585"/>
        <dbReference type="Rhea" id="RHEA-COMP:9928"/>
        <dbReference type="Rhea" id="RHEA-COMP:10000"/>
        <dbReference type="Rhea" id="RHEA-COMP:10001"/>
        <dbReference type="Rhea" id="RHEA-COMP:10475"/>
        <dbReference type="Rhea" id="RHEA-COMP:14568"/>
        <dbReference type="Rhea" id="RHEA-COMP:14569"/>
        <dbReference type="ChEBI" id="CHEBI:15378"/>
        <dbReference type="ChEBI" id="CHEBI:17319"/>
        <dbReference type="ChEBI" id="CHEBI:29034"/>
        <dbReference type="ChEBI" id="CHEBI:29919"/>
        <dbReference type="ChEBI" id="CHEBI:33722"/>
        <dbReference type="ChEBI" id="CHEBI:33737"/>
        <dbReference type="ChEBI" id="CHEBI:33738"/>
        <dbReference type="ChEBI" id="CHEBI:57844"/>
        <dbReference type="ChEBI" id="CHEBI:59789"/>
        <dbReference type="ChEBI" id="CHEBI:78809"/>
        <dbReference type="ChEBI" id="CHEBI:83100"/>
        <dbReference type="EC" id="2.8.1.8"/>
    </reaction>
</comment>
<dbReference type="PANTHER" id="PTHR10949">
    <property type="entry name" value="LIPOYL SYNTHASE"/>
    <property type="match status" value="1"/>
</dbReference>
<dbReference type="SMART" id="SM00729">
    <property type="entry name" value="Elp3"/>
    <property type="match status" value="1"/>
</dbReference>
<evidence type="ECO:0000256" key="5">
    <source>
        <dbReference type="ARBA" id="ARBA00023004"/>
    </source>
</evidence>
<feature type="binding site" evidence="8">
    <location>
        <position position="65"/>
    </location>
    <ligand>
        <name>[4Fe-4S] cluster</name>
        <dbReference type="ChEBI" id="CHEBI:49883"/>
        <label>1</label>
    </ligand>
</feature>
<comment type="function">
    <text evidence="8">Catalyzes the radical-mediated insertion of two sulfur atoms into the C-6 and C-8 positions of the octanoyl moiety bound to the lipoyl domains of lipoate-dependent enzymes, thereby converting the octanoylated domains into lipoylated derivatives.</text>
</comment>
<feature type="binding site" evidence="8">
    <location>
        <position position="84"/>
    </location>
    <ligand>
        <name>[4Fe-4S] cluster</name>
        <dbReference type="ChEBI" id="CHEBI:49883"/>
        <label>2</label>
        <note>4Fe-4S-S-AdoMet</note>
    </ligand>
</feature>
<proteinExistence type="inferred from homology"/>
<dbReference type="InterPro" id="IPR031691">
    <property type="entry name" value="LIAS_N"/>
</dbReference>
<feature type="binding site" evidence="8">
    <location>
        <position position="59"/>
    </location>
    <ligand>
        <name>[4Fe-4S] cluster</name>
        <dbReference type="ChEBI" id="CHEBI:49883"/>
        <label>1</label>
    </ligand>
</feature>
<dbReference type="SFLD" id="SFLDG01058">
    <property type="entry name" value="lipoyl_synthase_like"/>
    <property type="match status" value="1"/>
</dbReference>
<evidence type="ECO:0000256" key="3">
    <source>
        <dbReference type="ARBA" id="ARBA00022691"/>
    </source>
</evidence>
<evidence type="ECO:0000256" key="6">
    <source>
        <dbReference type="ARBA" id="ARBA00023014"/>
    </source>
</evidence>
<dbReference type="SUPFAM" id="SSF102114">
    <property type="entry name" value="Radical SAM enzymes"/>
    <property type="match status" value="1"/>
</dbReference>
<name>A0ABV5AFZ4_9BACL</name>
<keyword evidence="5 8" id="KW-0408">Iron</keyword>
<keyword evidence="8" id="KW-0963">Cytoplasm</keyword>
<comment type="pathway">
    <text evidence="8">Protein modification; protein lipoylation via endogenous pathway; protein N(6)-(lipoyl)lysine from octanoyl-[acyl-carrier-protein].</text>
</comment>
<sequence>MSQTNLQARQEEKARIMQEQKMSRPDWLKIKAKTGDNYKSLKEIMRTQSLHTVCEEAQCPNIYECWEQRTATFMILGDICTRACRFCAVNTGRPTELDLREPKRVADAVVAMDLQHVVVTSVARDDLADGGASVFAATIREIRKRVPNCGVEVLIPDFGGNWDALKVVMDASPDILNHNVETVRRLSDRVRSRAKYERTLELLRQAKEMRPDIRTKSSIMVGLGESMEEVFETMDDLRAVGVDIVTIGQYLQPTEKHLLVEKFYTPTEFLRMRGEGLQRGFAHVESGPMVRSSYHAHEQVQRADGKPLQALPDDERSAYLDGSVAATAPQV</sequence>
<dbReference type="NCBIfam" id="NF009544">
    <property type="entry name" value="PRK12928.1"/>
    <property type="match status" value="1"/>
</dbReference>
<dbReference type="PROSITE" id="PS51918">
    <property type="entry name" value="RADICAL_SAM"/>
    <property type="match status" value="1"/>
</dbReference>
<dbReference type="EC" id="2.8.1.8" evidence="8"/>
<keyword evidence="2 8" id="KW-0808">Transferase</keyword>
<dbReference type="Pfam" id="PF16881">
    <property type="entry name" value="LIAS_N"/>
    <property type="match status" value="1"/>
</dbReference>
<keyword evidence="4 8" id="KW-0479">Metal-binding</keyword>